<dbReference type="InterPro" id="IPR014905">
    <property type="entry name" value="HIRAN"/>
</dbReference>
<keyword evidence="5" id="KW-1185">Reference proteome</keyword>
<evidence type="ECO:0000313" key="5">
    <source>
        <dbReference type="Proteomes" id="UP000001299"/>
    </source>
</evidence>
<accession>E0S524</accession>
<dbReference type="AlphaFoldDB" id="E0S524"/>
<gene>
    <name evidence="4" type="ordered locus">bpr_IV142</name>
</gene>
<dbReference type="GO" id="GO:0016818">
    <property type="term" value="F:hydrolase activity, acting on acid anhydrides, in phosphorus-containing anhydrides"/>
    <property type="evidence" value="ECO:0007669"/>
    <property type="project" value="InterPro"/>
</dbReference>
<dbReference type="EMBL" id="CP001813">
    <property type="protein sequence ID" value="ADL36506.1"/>
    <property type="molecule type" value="Genomic_DNA"/>
</dbReference>
<geneLocation type="plasmid" evidence="4 5">
    <name>pCY186</name>
</geneLocation>
<evidence type="ECO:0000256" key="2">
    <source>
        <dbReference type="ARBA" id="ARBA00022801"/>
    </source>
</evidence>
<protein>
    <submittedName>
        <fullName evidence="4">HIRAN domain-containing protein</fullName>
    </submittedName>
</protein>
<reference evidence="4 5" key="1">
    <citation type="journal article" date="2010" name="PLoS ONE">
        <title>The glycobiome of the rumen bacterium Butyrivibrio proteoclasticus B316(T) highlights adaptation to a polysaccharide-rich environment.</title>
        <authorList>
            <person name="Kelly W.J."/>
            <person name="Leahy S.C."/>
            <person name="Altermann E."/>
            <person name="Yeoman C.J."/>
            <person name="Dunne J.C."/>
            <person name="Kong Z."/>
            <person name="Pacheco D.M."/>
            <person name="Li D."/>
            <person name="Noel S.J."/>
            <person name="Moon C.D."/>
            <person name="Cookson A.L."/>
            <person name="Attwood G.T."/>
        </authorList>
    </citation>
    <scope>NUCLEOTIDE SEQUENCE [LARGE SCALE GENOMIC DNA]</scope>
    <source>
        <strain evidence="5">ATCC 51982 / DSM 14932 / B316</strain>
        <plasmid evidence="5">Plasmid pCY186</plasmid>
    </source>
</reference>
<dbReference type="KEGG" id="bpb:bpr_IV142"/>
<dbReference type="Proteomes" id="UP000001299">
    <property type="component" value="Plasmid pCY186"/>
</dbReference>
<dbReference type="RefSeq" id="WP_013283154.1">
    <property type="nucleotide sequence ID" value="NC_014390.1"/>
</dbReference>
<dbReference type="eggNOG" id="ENOG50330YI">
    <property type="taxonomic scope" value="Bacteria"/>
</dbReference>
<evidence type="ECO:0000256" key="1">
    <source>
        <dbReference type="ARBA" id="ARBA00022723"/>
    </source>
</evidence>
<organism evidence="4 5">
    <name type="scientific">Butyrivibrio proteoclasticus (strain ATCC 51982 / DSM 14932 / B316)</name>
    <name type="common">Clostridium proteoclasticum</name>
    <dbReference type="NCBI Taxonomy" id="515622"/>
    <lineage>
        <taxon>Bacteria</taxon>
        <taxon>Bacillati</taxon>
        <taxon>Bacillota</taxon>
        <taxon>Clostridia</taxon>
        <taxon>Lachnospirales</taxon>
        <taxon>Lachnospiraceae</taxon>
        <taxon>Butyrivibrio</taxon>
    </lineage>
</organism>
<evidence type="ECO:0000259" key="3">
    <source>
        <dbReference type="SMART" id="SM00910"/>
    </source>
</evidence>
<dbReference type="Pfam" id="PF08797">
    <property type="entry name" value="HIRAN"/>
    <property type="match status" value="1"/>
</dbReference>
<dbReference type="SMART" id="SM00910">
    <property type="entry name" value="HIRAN"/>
    <property type="match status" value="1"/>
</dbReference>
<name>E0S524_BUTPB</name>
<evidence type="ECO:0000313" key="4">
    <source>
        <dbReference type="EMBL" id="ADL36506.1"/>
    </source>
</evidence>
<sequence length="100" mass="11157">MCDLFFTIAGTKNYYGCDYLEPGMKVKLVKEPDNEYDKEAIRVELRGLGKIGYVANSPYTVLGESMSAGRLYDHIKDEAEAEVLYVTFKGAVCELKSASK</sequence>
<feature type="domain" description="HIRAN" evidence="3">
    <location>
        <begin position="3"/>
        <end position="92"/>
    </location>
</feature>
<dbReference type="Gene3D" id="3.30.70.2330">
    <property type="match status" value="1"/>
</dbReference>
<dbReference type="GO" id="GO:0003676">
    <property type="term" value="F:nucleic acid binding"/>
    <property type="evidence" value="ECO:0007669"/>
    <property type="project" value="InterPro"/>
</dbReference>
<keyword evidence="1" id="KW-0479">Metal-binding</keyword>
<dbReference type="HOGENOM" id="CLU_142170_0_0_9"/>
<proteinExistence type="predicted"/>
<keyword evidence="4" id="KW-0614">Plasmid</keyword>
<dbReference type="GO" id="GO:0008270">
    <property type="term" value="F:zinc ion binding"/>
    <property type="evidence" value="ECO:0007669"/>
    <property type="project" value="InterPro"/>
</dbReference>
<keyword evidence="2" id="KW-0378">Hydrolase</keyword>